<feature type="region of interest" description="Disordered" evidence="26">
    <location>
        <begin position="1"/>
        <end position="30"/>
    </location>
</feature>
<dbReference type="PROSITE" id="PS51285">
    <property type="entry name" value="AGC_KINASE_CTER"/>
    <property type="match status" value="1"/>
</dbReference>
<comment type="catalytic activity">
    <reaction evidence="20">
        <text>L-seryl-[protein] + ATP = O-phospho-L-seryl-[protein] + ADP + H(+)</text>
        <dbReference type="Rhea" id="RHEA:17989"/>
        <dbReference type="Rhea" id="RHEA-COMP:9863"/>
        <dbReference type="Rhea" id="RHEA-COMP:11604"/>
        <dbReference type="ChEBI" id="CHEBI:15378"/>
        <dbReference type="ChEBI" id="CHEBI:29999"/>
        <dbReference type="ChEBI" id="CHEBI:30616"/>
        <dbReference type="ChEBI" id="CHEBI:83421"/>
        <dbReference type="ChEBI" id="CHEBI:456216"/>
        <dbReference type="EC" id="2.7.11.12"/>
    </reaction>
</comment>
<feature type="domain" description="Cyclic nucleotide-binding" evidence="28">
    <location>
        <begin position="190"/>
        <end position="289"/>
    </location>
</feature>
<dbReference type="Pfam" id="PF00027">
    <property type="entry name" value="cNMP_binding"/>
    <property type="match status" value="3"/>
</dbReference>
<evidence type="ECO:0000259" key="27">
    <source>
        <dbReference type="PROSITE" id="PS50011"/>
    </source>
</evidence>
<keyword evidence="8" id="KW-0140">cGMP</keyword>
<dbReference type="EC" id="2.7.11.12" evidence="4"/>
<dbReference type="GO" id="GO:0005952">
    <property type="term" value="C:cAMP-dependent protein kinase complex"/>
    <property type="evidence" value="ECO:0007669"/>
    <property type="project" value="TreeGrafter"/>
</dbReference>
<dbReference type="EC" id="2.7.11.1" evidence="5"/>
<dbReference type="InterPro" id="IPR000961">
    <property type="entry name" value="AGC-kinase_C"/>
</dbReference>
<comment type="caution">
    <text evidence="30">The sequence shown here is derived from an EMBL/GenBank/DDBJ whole genome shotgun (WGS) entry which is preliminary data.</text>
</comment>
<dbReference type="SMART" id="SM00100">
    <property type="entry name" value="cNMP"/>
    <property type="match status" value="3"/>
</dbReference>
<evidence type="ECO:0000256" key="1">
    <source>
        <dbReference type="ARBA" id="ARBA00001946"/>
    </source>
</evidence>
<comment type="catalytic activity">
    <reaction evidence="22">
        <text>L-seryl-[protein] + ATP = O-phospho-L-seryl-[protein] + ADP + H(+)</text>
        <dbReference type="Rhea" id="RHEA:17989"/>
        <dbReference type="Rhea" id="RHEA-COMP:9863"/>
        <dbReference type="Rhea" id="RHEA-COMP:11604"/>
        <dbReference type="ChEBI" id="CHEBI:15378"/>
        <dbReference type="ChEBI" id="CHEBI:29999"/>
        <dbReference type="ChEBI" id="CHEBI:30616"/>
        <dbReference type="ChEBI" id="CHEBI:83421"/>
        <dbReference type="ChEBI" id="CHEBI:456216"/>
        <dbReference type="EC" id="2.7.11.1"/>
    </reaction>
</comment>
<dbReference type="CDD" id="cd00038">
    <property type="entry name" value="CAP_ED"/>
    <property type="match status" value="3"/>
</dbReference>
<evidence type="ECO:0000256" key="9">
    <source>
        <dbReference type="ARBA" id="ARBA00022553"/>
    </source>
</evidence>
<keyword evidence="6" id="KW-0963">Cytoplasm</keyword>
<keyword evidence="16" id="KW-0142">cGMP-binding</keyword>
<proteinExistence type="inferred from homology"/>
<dbReference type="GO" id="GO:0007010">
    <property type="term" value="P:cytoskeleton organization"/>
    <property type="evidence" value="ECO:0007669"/>
    <property type="project" value="UniProtKB-ARBA"/>
</dbReference>
<feature type="binding site" evidence="24 25">
    <location>
        <position position="580"/>
    </location>
    <ligand>
        <name>ATP</name>
        <dbReference type="ChEBI" id="CHEBI:30616"/>
    </ligand>
</feature>
<feature type="domain" description="Protein kinase" evidence="27">
    <location>
        <begin position="551"/>
        <end position="806"/>
    </location>
</feature>
<evidence type="ECO:0000256" key="26">
    <source>
        <dbReference type="SAM" id="MobiDB-lite"/>
    </source>
</evidence>
<dbReference type="OrthoDB" id="100546at2759"/>
<dbReference type="FunFam" id="3.30.200.20:FF:000042">
    <property type="entry name" value="Aurora kinase A"/>
    <property type="match status" value="1"/>
</dbReference>
<feature type="binding site" evidence="24">
    <location>
        <begin position="557"/>
        <end position="565"/>
    </location>
    <ligand>
        <name>ATP</name>
        <dbReference type="ChEBI" id="CHEBI:30616"/>
    </ligand>
</feature>
<dbReference type="PROSITE" id="PS50011">
    <property type="entry name" value="PROTEIN_KINASE_DOM"/>
    <property type="match status" value="1"/>
</dbReference>
<feature type="active site" description="Proton acceptor" evidence="23">
    <location>
        <position position="674"/>
    </location>
</feature>
<evidence type="ECO:0000256" key="7">
    <source>
        <dbReference type="ARBA" id="ARBA00022527"/>
    </source>
</evidence>
<evidence type="ECO:0000313" key="31">
    <source>
        <dbReference type="Proteomes" id="UP000187209"/>
    </source>
</evidence>
<evidence type="ECO:0000256" key="11">
    <source>
        <dbReference type="ARBA" id="ARBA00022723"/>
    </source>
</evidence>
<protein>
    <recommendedName>
        <fullName evidence="18">cGMP-dependent protein kinase</fullName>
        <ecNumber evidence="5">2.7.11.1</ecNumber>
        <ecNumber evidence="4">2.7.11.12</ecNumber>
    </recommendedName>
</protein>
<feature type="compositionally biased region" description="Basic and acidic residues" evidence="26">
    <location>
        <begin position="1"/>
        <end position="16"/>
    </location>
</feature>
<dbReference type="FunFam" id="1.10.510.10:FF:000024">
    <property type="entry name" value="Probable serine/threonine-protein kinase cot-1"/>
    <property type="match status" value="1"/>
</dbReference>
<dbReference type="EMBL" id="MPUH01000147">
    <property type="protein sequence ID" value="OMJ88604.1"/>
    <property type="molecule type" value="Genomic_DNA"/>
</dbReference>
<evidence type="ECO:0000256" key="23">
    <source>
        <dbReference type="PIRSR" id="PIRSR000559-1"/>
    </source>
</evidence>
<dbReference type="PRINTS" id="PR00103">
    <property type="entry name" value="CAMPKINASE"/>
</dbReference>
<dbReference type="PROSITE" id="PS00108">
    <property type="entry name" value="PROTEIN_KINASE_ST"/>
    <property type="match status" value="1"/>
</dbReference>
<dbReference type="GO" id="GO:0012505">
    <property type="term" value="C:endomembrane system"/>
    <property type="evidence" value="ECO:0007669"/>
    <property type="project" value="UniProtKB-SubCell"/>
</dbReference>
<dbReference type="InterPro" id="IPR018488">
    <property type="entry name" value="cNMP-bd_CS"/>
</dbReference>
<keyword evidence="14 24" id="KW-0067">ATP-binding</keyword>
<dbReference type="InterPro" id="IPR008271">
    <property type="entry name" value="Ser/Thr_kinase_AS"/>
</dbReference>
<dbReference type="GO" id="GO:0004692">
    <property type="term" value="F:cGMP-dependent protein kinase activity"/>
    <property type="evidence" value="ECO:0007669"/>
    <property type="project" value="UniProtKB-EC"/>
</dbReference>
<keyword evidence="15" id="KW-0460">Magnesium</keyword>
<evidence type="ECO:0000256" key="2">
    <source>
        <dbReference type="ARBA" id="ARBA00004308"/>
    </source>
</evidence>
<evidence type="ECO:0000256" key="4">
    <source>
        <dbReference type="ARBA" id="ARBA00012428"/>
    </source>
</evidence>
<evidence type="ECO:0000256" key="12">
    <source>
        <dbReference type="ARBA" id="ARBA00022741"/>
    </source>
</evidence>
<evidence type="ECO:0000256" key="20">
    <source>
        <dbReference type="ARBA" id="ARBA00047462"/>
    </source>
</evidence>
<dbReference type="GO" id="GO:0005524">
    <property type="term" value="F:ATP binding"/>
    <property type="evidence" value="ECO:0007669"/>
    <property type="project" value="UniProtKB-UniRule"/>
</dbReference>
<evidence type="ECO:0000256" key="24">
    <source>
        <dbReference type="PIRSR" id="PIRSR000559-2"/>
    </source>
</evidence>
<dbReference type="PROSITE" id="PS50042">
    <property type="entry name" value="CNMP_BINDING_3"/>
    <property type="match status" value="4"/>
</dbReference>
<feature type="domain" description="AGC-kinase C-terminal" evidence="29">
    <location>
        <begin position="807"/>
        <end position="874"/>
    </location>
</feature>
<dbReference type="SUPFAM" id="SSF56112">
    <property type="entry name" value="Protein kinase-like (PK-like)"/>
    <property type="match status" value="1"/>
</dbReference>
<dbReference type="InterPro" id="IPR011009">
    <property type="entry name" value="Kinase-like_dom_sf"/>
</dbReference>
<dbReference type="InterPro" id="IPR018490">
    <property type="entry name" value="cNMP-bd_dom_sf"/>
</dbReference>
<evidence type="ECO:0000256" key="22">
    <source>
        <dbReference type="ARBA" id="ARBA00048679"/>
    </source>
</evidence>
<keyword evidence="9" id="KW-0597">Phosphoprotein</keyword>
<evidence type="ECO:0000256" key="19">
    <source>
        <dbReference type="ARBA" id="ARBA00047298"/>
    </source>
</evidence>
<keyword evidence="11" id="KW-0479">Metal-binding</keyword>
<comment type="cofactor">
    <cofactor evidence="1">
        <name>Mg(2+)</name>
        <dbReference type="ChEBI" id="CHEBI:18420"/>
    </cofactor>
</comment>
<keyword evidence="31" id="KW-1185">Reference proteome</keyword>
<dbReference type="AlphaFoldDB" id="A0A1R2CHT3"/>
<dbReference type="PROSITE" id="PS00889">
    <property type="entry name" value="CNMP_BINDING_2"/>
    <property type="match status" value="2"/>
</dbReference>
<keyword evidence="10" id="KW-0808">Transferase</keyword>
<comment type="catalytic activity">
    <reaction evidence="21">
        <text>L-threonyl-[protein] + ATP = O-phospho-L-threonyl-[protein] + ADP + H(+)</text>
        <dbReference type="Rhea" id="RHEA:46608"/>
        <dbReference type="Rhea" id="RHEA-COMP:11060"/>
        <dbReference type="Rhea" id="RHEA-COMP:11605"/>
        <dbReference type="ChEBI" id="CHEBI:15378"/>
        <dbReference type="ChEBI" id="CHEBI:30013"/>
        <dbReference type="ChEBI" id="CHEBI:30616"/>
        <dbReference type="ChEBI" id="CHEBI:61977"/>
        <dbReference type="ChEBI" id="CHEBI:456216"/>
        <dbReference type="EC" id="2.7.11.1"/>
    </reaction>
</comment>
<evidence type="ECO:0000313" key="30">
    <source>
        <dbReference type="EMBL" id="OMJ88604.1"/>
    </source>
</evidence>
<evidence type="ECO:0000256" key="3">
    <source>
        <dbReference type="ARBA" id="ARBA00006352"/>
    </source>
</evidence>
<evidence type="ECO:0000256" key="17">
    <source>
        <dbReference type="ARBA" id="ARBA00023136"/>
    </source>
</evidence>
<feature type="domain" description="Cyclic nucleotide-binding" evidence="28">
    <location>
        <begin position="429"/>
        <end position="527"/>
    </location>
</feature>
<dbReference type="PIRSF" id="PIRSF000559">
    <property type="entry name" value="cGMP-dep_kinase"/>
    <property type="match status" value="1"/>
</dbReference>
<keyword evidence="17" id="KW-0472">Membrane</keyword>
<organism evidence="30 31">
    <name type="scientific">Stentor coeruleus</name>
    <dbReference type="NCBI Taxonomy" id="5963"/>
    <lineage>
        <taxon>Eukaryota</taxon>
        <taxon>Sar</taxon>
        <taxon>Alveolata</taxon>
        <taxon>Ciliophora</taxon>
        <taxon>Postciliodesmatophora</taxon>
        <taxon>Heterotrichea</taxon>
        <taxon>Heterotrichida</taxon>
        <taxon>Stentoridae</taxon>
        <taxon>Stentor</taxon>
    </lineage>
</organism>
<feature type="domain" description="Cyclic nucleotide-binding" evidence="28">
    <location>
        <begin position="72"/>
        <end position="187"/>
    </location>
</feature>
<dbReference type="Gene3D" id="3.30.200.20">
    <property type="entry name" value="Phosphorylase Kinase, domain 1"/>
    <property type="match status" value="1"/>
</dbReference>
<feature type="domain" description="Cyclic nucleotide-binding" evidence="28">
    <location>
        <begin position="310"/>
        <end position="342"/>
    </location>
</feature>
<dbReference type="SUPFAM" id="SSF51206">
    <property type="entry name" value="cAMP-binding domain-like"/>
    <property type="match status" value="4"/>
</dbReference>
<dbReference type="InterPro" id="IPR000595">
    <property type="entry name" value="cNMP-bd_dom"/>
</dbReference>
<dbReference type="PANTHER" id="PTHR24353:SF37">
    <property type="entry name" value="CAMP-DEPENDENT PROTEIN KINASE CATALYTIC SUBUNIT PRKX"/>
    <property type="match status" value="1"/>
</dbReference>
<dbReference type="FunFam" id="2.60.120.10:FF:000068">
    <property type="entry name" value="cGMP-dependent protein kinase"/>
    <property type="match status" value="1"/>
</dbReference>
<accession>A0A1R2CHT3</accession>
<dbReference type="InterPro" id="IPR014710">
    <property type="entry name" value="RmlC-like_jellyroll"/>
</dbReference>
<evidence type="ECO:0000256" key="6">
    <source>
        <dbReference type="ARBA" id="ARBA00022490"/>
    </source>
</evidence>
<reference evidence="30 31" key="1">
    <citation type="submission" date="2016-11" db="EMBL/GenBank/DDBJ databases">
        <title>The macronuclear genome of Stentor coeruleus: a giant cell with tiny introns.</title>
        <authorList>
            <person name="Slabodnick M."/>
            <person name="Ruby J.G."/>
            <person name="Reiff S.B."/>
            <person name="Swart E.C."/>
            <person name="Gosai S."/>
            <person name="Prabakaran S."/>
            <person name="Witkowska E."/>
            <person name="Larue G.E."/>
            <person name="Fisher S."/>
            <person name="Freeman R.M."/>
            <person name="Gunawardena J."/>
            <person name="Chu W."/>
            <person name="Stover N.A."/>
            <person name="Gregory B.D."/>
            <person name="Nowacki M."/>
            <person name="Derisi J."/>
            <person name="Roy S.W."/>
            <person name="Marshall W.F."/>
            <person name="Sood P."/>
        </authorList>
    </citation>
    <scope>NUCLEOTIDE SEQUENCE [LARGE SCALE GENOMIC DNA]</scope>
    <source>
        <strain evidence="30">WM001</strain>
    </source>
</reference>
<evidence type="ECO:0000256" key="18">
    <source>
        <dbReference type="ARBA" id="ARBA00024113"/>
    </source>
</evidence>
<comment type="subcellular location">
    <subcellularLocation>
        <location evidence="2">Endomembrane system</location>
    </subcellularLocation>
</comment>
<dbReference type="InterPro" id="IPR017441">
    <property type="entry name" value="Protein_kinase_ATP_BS"/>
</dbReference>
<comment type="catalytic activity">
    <reaction evidence="19">
        <text>L-threonyl-[protein] + ATP = O-phospho-L-threonyl-[protein] + ADP + H(+)</text>
        <dbReference type="Rhea" id="RHEA:46608"/>
        <dbReference type="Rhea" id="RHEA-COMP:11060"/>
        <dbReference type="Rhea" id="RHEA-COMP:11605"/>
        <dbReference type="ChEBI" id="CHEBI:15378"/>
        <dbReference type="ChEBI" id="CHEBI:30013"/>
        <dbReference type="ChEBI" id="CHEBI:30616"/>
        <dbReference type="ChEBI" id="CHEBI:61977"/>
        <dbReference type="ChEBI" id="CHEBI:456216"/>
        <dbReference type="EC" id="2.7.11.12"/>
    </reaction>
</comment>
<dbReference type="PROSITE" id="PS00888">
    <property type="entry name" value="CNMP_BINDING_1"/>
    <property type="match status" value="1"/>
</dbReference>
<dbReference type="SMART" id="SM00220">
    <property type="entry name" value="S_TKc"/>
    <property type="match status" value="1"/>
</dbReference>
<dbReference type="GO" id="GO:0004691">
    <property type="term" value="F:cAMP-dependent protein kinase activity"/>
    <property type="evidence" value="ECO:0007669"/>
    <property type="project" value="TreeGrafter"/>
</dbReference>
<dbReference type="PROSITE" id="PS00107">
    <property type="entry name" value="PROTEIN_KINASE_ATP"/>
    <property type="match status" value="1"/>
</dbReference>
<keyword evidence="7" id="KW-0723">Serine/threonine-protein kinase</keyword>
<dbReference type="PANTHER" id="PTHR24353">
    <property type="entry name" value="CYCLIC NUCLEOTIDE-DEPENDENT PROTEIN KINASE"/>
    <property type="match status" value="1"/>
</dbReference>
<evidence type="ECO:0000256" key="10">
    <source>
        <dbReference type="ARBA" id="ARBA00022679"/>
    </source>
</evidence>
<evidence type="ECO:0000256" key="13">
    <source>
        <dbReference type="ARBA" id="ARBA00022777"/>
    </source>
</evidence>
<dbReference type="Proteomes" id="UP000187209">
    <property type="component" value="Unassembled WGS sequence"/>
</dbReference>
<dbReference type="GO" id="GO:0046872">
    <property type="term" value="F:metal ion binding"/>
    <property type="evidence" value="ECO:0007669"/>
    <property type="project" value="UniProtKB-KW"/>
</dbReference>
<evidence type="ECO:0000259" key="28">
    <source>
        <dbReference type="PROSITE" id="PS50042"/>
    </source>
</evidence>
<evidence type="ECO:0000256" key="5">
    <source>
        <dbReference type="ARBA" id="ARBA00012513"/>
    </source>
</evidence>
<evidence type="ECO:0000256" key="14">
    <source>
        <dbReference type="ARBA" id="ARBA00022840"/>
    </source>
</evidence>
<name>A0A1R2CHT3_9CILI</name>
<dbReference type="InterPro" id="IPR000719">
    <property type="entry name" value="Prot_kinase_dom"/>
</dbReference>
<sequence>MDHTGESKASHSEDMHLALPGPKKESKHRVQKLDPRLQSSKVADAPTATVINREKTSRDVEVIAHALSKHFIFTNLSTDSRIQVINNMRLYIMGPKEVVFQQGTVGQNFYIVAHGKLEVLVNGKRVNILGAGDSFGELALIHDALRSASIVTVNKVCMWVLDRNTFRTAIQELNVQNYKEHKEFLQTVPILSILTPEQMDCLLESVSSFSFKKRQVIVREGDQGNSFYLIKKGKVAINMKGEVVGELQEGQFFGERALLYNTPHRSTAIAMTDVKCIVISRKSVNSALGCKLQQVIYENSTKIAISKSKILSQLDRNQQAKISECLHIKVYENEETVIHQGEDKSLKLWLIIQGNLKVGDSIVGHTYECIGDYEMSEGLHSVFSQKVVAEGECHIGELTRKEIEDCLGIPMLGILEFNIIIKAVKHVPIFSTLSNEKVYSIASKVSLRNYDDQEVIFEQNTPGDLFFLIKYGKVQIVKDGVVLRIENKTDYFGERSLLFDETRTASVIAAGEVSCWVLKREDFLQILDPAMLKRLVGRINLQDASINLENLRVIKTLGKGMFGKVFLVFDNKKQRLFALKTVDKKHIDAFGIHENLMLERKILLSLDHQMVLKLVKTFKDSERIYFLTEYVKGQDMFEVMRIYKNFSEIDVKFYICCLSLVLEYLHQREIIYRDLKPENVVIDMEGYPKLVDFGTCKFLTERTYTIIGTPHYMAPEIILGHGYSHSADYWSLGVIMYELLYGAVPFGDKEDDPSKVYEAILSRKLVFTSKRIVSDACKGLVEQLLNRKSVLRNGGSIENLKMHEWLRGTNWESYLNKEVEPPYVPQLPDIHEEIQQGFKRNETLDEFIVRNPEDDDGFIQPDEIIDKPGWDAEF</sequence>
<evidence type="ECO:0000259" key="29">
    <source>
        <dbReference type="PROSITE" id="PS51285"/>
    </source>
</evidence>
<dbReference type="Gene3D" id="1.10.510.10">
    <property type="entry name" value="Transferase(Phosphotransferase) domain 1"/>
    <property type="match status" value="1"/>
</dbReference>
<keyword evidence="12 24" id="KW-0547">Nucleotide-binding</keyword>
<dbReference type="Pfam" id="PF00069">
    <property type="entry name" value="Pkinase"/>
    <property type="match status" value="1"/>
</dbReference>
<dbReference type="InterPro" id="IPR002374">
    <property type="entry name" value="cGMP_dep_kinase"/>
</dbReference>
<evidence type="ECO:0000256" key="25">
    <source>
        <dbReference type="PROSITE-ProRule" id="PRU10141"/>
    </source>
</evidence>
<dbReference type="GO" id="GO:0030553">
    <property type="term" value="F:cGMP binding"/>
    <property type="evidence" value="ECO:0007669"/>
    <property type="project" value="UniProtKB-KW"/>
</dbReference>
<evidence type="ECO:0000256" key="15">
    <source>
        <dbReference type="ARBA" id="ARBA00022842"/>
    </source>
</evidence>
<gene>
    <name evidence="30" type="ORF">SteCoe_9469</name>
</gene>
<evidence type="ECO:0000256" key="16">
    <source>
        <dbReference type="ARBA" id="ARBA00022992"/>
    </source>
</evidence>
<evidence type="ECO:0000256" key="8">
    <source>
        <dbReference type="ARBA" id="ARBA00022535"/>
    </source>
</evidence>
<evidence type="ECO:0000256" key="21">
    <source>
        <dbReference type="ARBA" id="ARBA00047899"/>
    </source>
</evidence>
<dbReference type="Gene3D" id="2.60.120.10">
    <property type="entry name" value="Jelly Rolls"/>
    <property type="match status" value="4"/>
</dbReference>
<keyword evidence="13" id="KW-0418">Kinase</keyword>
<comment type="similarity">
    <text evidence="3">Belongs to the protein kinase superfamily. AGC Ser/Thr protein kinase family. cGMP subfamily.</text>
</comment>